<reference evidence="4 5" key="1">
    <citation type="submission" date="2018-10" db="EMBL/GenBank/DDBJ databases">
        <title>A high-quality apple genome assembly.</title>
        <authorList>
            <person name="Hu J."/>
        </authorList>
    </citation>
    <scope>NUCLEOTIDE SEQUENCE [LARGE SCALE GENOMIC DNA]</scope>
    <source>
        <strain evidence="5">cv. HFTH1</strain>
        <tissue evidence="4">Young leaf</tissue>
    </source>
</reference>
<name>A0A498KEI8_MALDO</name>
<feature type="domain" description="RecQ mediated genome instability protein 1 OB-fold" evidence="3">
    <location>
        <begin position="161"/>
        <end position="228"/>
    </location>
</feature>
<evidence type="ECO:0000256" key="2">
    <source>
        <dbReference type="ARBA" id="ARBA00023242"/>
    </source>
</evidence>
<feature type="non-terminal residue" evidence="4">
    <location>
        <position position="1"/>
    </location>
</feature>
<comment type="subcellular location">
    <subcellularLocation>
        <location evidence="1">Nucleus</location>
    </subcellularLocation>
</comment>
<dbReference type="Pfam" id="PF08585">
    <property type="entry name" value="RMI1_N_C"/>
    <property type="match status" value="1"/>
</dbReference>
<dbReference type="InterPro" id="IPR042470">
    <property type="entry name" value="RMI1_N_C_sf"/>
</dbReference>
<dbReference type="InterPro" id="IPR013894">
    <property type="entry name" value="RMI1_OB"/>
</dbReference>
<evidence type="ECO:0000256" key="1">
    <source>
        <dbReference type="ARBA" id="ARBA00004123"/>
    </source>
</evidence>
<dbReference type="STRING" id="3750.A0A498KEI8"/>
<protein>
    <recommendedName>
        <fullName evidence="3">RecQ mediated genome instability protein 1 OB-fold domain-containing protein</fullName>
    </recommendedName>
</protein>
<gene>
    <name evidence="4" type="ORF">DVH24_017848</name>
</gene>
<sequence>ENPTTTPFHDLFGSLGLYRTFDVSVAKFRKPPKSNYAANWHQKYGGDAAIETLRTRGWCFGDLEQVEEKILIYPALSDDTRTVVNSVEAELTNMNLKSISARSMPDPHTLLRSSHLLQVNHTSLCFSLIFSLVAEKIDKEKEKCGLSFVFCYQMAWVRDVAKSSTEDFSRNLSPVEYSHTPAIPDDVVPGTKVCLEGKVTVRNGIVCLSPKVVTVLGGVVQSLNEEWQMNTKYSEFSRSSLRISQESDGNGPSPFEKLQVGAAKSRFPERDKFSRQCNHWQITLMLTPRVVRLLPELLRLDQLEDSGTFN</sequence>
<dbReference type="GO" id="GO:0005634">
    <property type="term" value="C:nucleus"/>
    <property type="evidence" value="ECO:0007669"/>
    <property type="project" value="UniProtKB-SubCell"/>
</dbReference>
<evidence type="ECO:0000259" key="3">
    <source>
        <dbReference type="Pfam" id="PF08585"/>
    </source>
</evidence>
<accession>A0A498KEI8</accession>
<dbReference type="Proteomes" id="UP000290289">
    <property type="component" value="Chromosome 2"/>
</dbReference>
<proteinExistence type="predicted"/>
<dbReference type="Gene3D" id="2.40.50.770">
    <property type="entry name" value="RecQ-mediated genome instability protein Rmi1, C-terminal domain"/>
    <property type="match status" value="1"/>
</dbReference>
<dbReference type="PANTHER" id="PTHR13681:SF24">
    <property type="entry name" value="TUDOR DOMAIN-CONTAINING PROTEIN 3"/>
    <property type="match status" value="1"/>
</dbReference>
<dbReference type="AlphaFoldDB" id="A0A498KEI8"/>
<keyword evidence="5" id="KW-1185">Reference proteome</keyword>
<evidence type="ECO:0000313" key="5">
    <source>
        <dbReference type="Proteomes" id="UP000290289"/>
    </source>
</evidence>
<comment type="caution">
    <text evidence="4">The sequence shown here is derived from an EMBL/GenBank/DDBJ whole genome shotgun (WGS) entry which is preliminary data.</text>
</comment>
<dbReference type="PANTHER" id="PTHR13681">
    <property type="entry name" value="SURVIVAL OF MOTOR NEURON-RELATED-SPLICING FACTOR 30-RELATED"/>
    <property type="match status" value="1"/>
</dbReference>
<evidence type="ECO:0000313" key="4">
    <source>
        <dbReference type="EMBL" id="RXI05806.1"/>
    </source>
</evidence>
<dbReference type="EMBL" id="RDQH01000328">
    <property type="protein sequence ID" value="RXI05806.1"/>
    <property type="molecule type" value="Genomic_DNA"/>
</dbReference>
<organism evidence="4 5">
    <name type="scientific">Malus domestica</name>
    <name type="common">Apple</name>
    <name type="synonym">Pyrus malus</name>
    <dbReference type="NCBI Taxonomy" id="3750"/>
    <lineage>
        <taxon>Eukaryota</taxon>
        <taxon>Viridiplantae</taxon>
        <taxon>Streptophyta</taxon>
        <taxon>Embryophyta</taxon>
        <taxon>Tracheophyta</taxon>
        <taxon>Spermatophyta</taxon>
        <taxon>Magnoliopsida</taxon>
        <taxon>eudicotyledons</taxon>
        <taxon>Gunneridae</taxon>
        <taxon>Pentapetalae</taxon>
        <taxon>rosids</taxon>
        <taxon>fabids</taxon>
        <taxon>Rosales</taxon>
        <taxon>Rosaceae</taxon>
        <taxon>Amygdaloideae</taxon>
        <taxon>Maleae</taxon>
        <taxon>Malus</taxon>
    </lineage>
</organism>
<keyword evidence="2" id="KW-0539">Nucleus</keyword>